<keyword evidence="1" id="KW-0479">Metal-binding</keyword>
<dbReference type="OrthoDB" id="9774824at2"/>
<evidence type="ECO:0000256" key="3">
    <source>
        <dbReference type="ARBA" id="ARBA00023004"/>
    </source>
</evidence>
<dbReference type="EMBL" id="QQZY01000001">
    <property type="protein sequence ID" value="RDI76185.1"/>
    <property type="molecule type" value="Genomic_DNA"/>
</dbReference>
<dbReference type="GO" id="GO:0003934">
    <property type="term" value="F:GTP cyclohydrolase I activity"/>
    <property type="evidence" value="ECO:0007669"/>
    <property type="project" value="InterPro"/>
</dbReference>
<reference evidence="4 5" key="1">
    <citation type="submission" date="2018-07" db="EMBL/GenBank/DDBJ databases">
        <title>High-quality-draft genome sequence of Gaiella occulta.</title>
        <authorList>
            <person name="Severino R."/>
            <person name="Froufe H.J.C."/>
            <person name="Rainey F.A."/>
            <person name="Barroso C."/>
            <person name="Albuquerque L."/>
            <person name="Lobo-Da-Cunha A."/>
            <person name="Da Costa M.S."/>
            <person name="Egas C."/>
        </authorList>
    </citation>
    <scope>NUCLEOTIDE SEQUENCE [LARGE SCALE GENOMIC DNA]</scope>
    <source>
        <strain evidence="4 5">F2-233</strain>
    </source>
</reference>
<gene>
    <name evidence="4" type="ORF">Gocc_0604</name>
</gene>
<protein>
    <submittedName>
        <fullName evidence="4">GTP cyclohydrolase</fullName>
    </submittedName>
</protein>
<accession>A0A7M2Z251</accession>
<keyword evidence="2 4" id="KW-0378">Hydrolase</keyword>
<evidence type="ECO:0000256" key="1">
    <source>
        <dbReference type="ARBA" id="ARBA00022723"/>
    </source>
</evidence>
<dbReference type="RefSeq" id="WP_114795022.1">
    <property type="nucleotide sequence ID" value="NZ_QQZY01000001.1"/>
</dbReference>
<evidence type="ECO:0000313" key="5">
    <source>
        <dbReference type="Proteomes" id="UP000254134"/>
    </source>
</evidence>
<dbReference type="InterPro" id="IPR003801">
    <property type="entry name" value="GTP_cyclohydrolase_FolE2/MptA"/>
</dbReference>
<comment type="caution">
    <text evidence="4">The sequence shown here is derived from an EMBL/GenBank/DDBJ whole genome shotgun (WGS) entry which is preliminary data.</text>
</comment>
<dbReference type="NCBIfam" id="TIGR00294">
    <property type="entry name" value="GTP cyclohydrolase MptA"/>
    <property type="match status" value="1"/>
</dbReference>
<evidence type="ECO:0000256" key="2">
    <source>
        <dbReference type="ARBA" id="ARBA00022801"/>
    </source>
</evidence>
<dbReference type="Pfam" id="PF02649">
    <property type="entry name" value="GCHY-1"/>
    <property type="match status" value="1"/>
</dbReference>
<dbReference type="InterPro" id="IPR022840">
    <property type="entry name" value="GTP_cyclohydrolase_MptA"/>
</dbReference>
<evidence type="ECO:0000313" key="4">
    <source>
        <dbReference type="EMBL" id="RDI76185.1"/>
    </source>
</evidence>
<dbReference type="GO" id="GO:0046872">
    <property type="term" value="F:metal ion binding"/>
    <property type="evidence" value="ECO:0007669"/>
    <property type="project" value="UniProtKB-KW"/>
</dbReference>
<dbReference type="AlphaFoldDB" id="A0A7M2Z251"/>
<dbReference type="Gene3D" id="3.10.270.10">
    <property type="entry name" value="Urate Oxidase"/>
    <property type="match status" value="1"/>
</dbReference>
<dbReference type="PANTHER" id="PTHR36445:SF1">
    <property type="entry name" value="GTP CYCLOHYDROLASE MPTA"/>
    <property type="match status" value="1"/>
</dbReference>
<sequence length="322" mass="34950">MAELPHLVDDMQASAPPVELALSRAGVTGVHKAIKIRRGDAETMMAADVECTVDLGREQKGVHMSRFPELFDEAIDEAVFGEAGIVEELAELIARRIVERQGALRAEVRITARWPMRRTTPVTGLPTQEMVSLIGIAAATAQGSRHVVGVEATGINACPCAQGLVAGRAAERLQEAGFDTGDIERILQLVPIATHNQRGRGTLLVGTKQHVDAETLVQLVEASMSAPVFELLKRPDELFVVEHAHLQPRFVEDSVRVALKGLLDRVPGLDDGDFVLSRQVNLETIHDHDVLAERWGTVGELRGELERGDGGRQTTLAAWLTA</sequence>
<proteinExistence type="inferred from homology"/>
<dbReference type="HAMAP" id="MF_01527_A">
    <property type="entry name" value="GTP_cyclohydrol_A"/>
    <property type="match status" value="1"/>
</dbReference>
<organism evidence="4 5">
    <name type="scientific">Gaiella occulta</name>
    <dbReference type="NCBI Taxonomy" id="1002870"/>
    <lineage>
        <taxon>Bacteria</taxon>
        <taxon>Bacillati</taxon>
        <taxon>Actinomycetota</taxon>
        <taxon>Thermoleophilia</taxon>
        <taxon>Gaiellales</taxon>
        <taxon>Gaiellaceae</taxon>
        <taxon>Gaiella</taxon>
    </lineage>
</organism>
<keyword evidence="3" id="KW-0408">Iron</keyword>
<keyword evidence="5" id="KW-1185">Reference proteome</keyword>
<dbReference type="PANTHER" id="PTHR36445">
    <property type="entry name" value="GTP CYCLOHYDROLASE MPTA"/>
    <property type="match status" value="1"/>
</dbReference>
<name>A0A7M2Z251_9ACTN</name>
<reference evidence="5" key="2">
    <citation type="journal article" date="2019" name="MicrobiologyOpen">
        <title>High-quality draft genome sequence of Gaiella occulta isolated from a 150 meter deep mineral water borehole and comparison with the genome sequences of other deep-branching lineages of the phylum Actinobacteria.</title>
        <authorList>
            <person name="Severino R."/>
            <person name="Froufe H.J.C."/>
            <person name="Barroso C."/>
            <person name="Albuquerque L."/>
            <person name="Lobo-da-Cunha A."/>
            <person name="da Costa M.S."/>
            <person name="Egas C."/>
        </authorList>
    </citation>
    <scope>NUCLEOTIDE SEQUENCE [LARGE SCALE GENOMIC DNA]</scope>
    <source>
        <strain evidence="5">F2-233</strain>
    </source>
</reference>
<dbReference type="Proteomes" id="UP000254134">
    <property type="component" value="Unassembled WGS sequence"/>
</dbReference>